<comment type="subcellular location">
    <subcellularLocation>
        <location evidence="1">Cell membrane</location>
        <topology evidence="1">Multi-pass membrane protein</topology>
    </subcellularLocation>
</comment>
<keyword evidence="6 8" id="KW-0472">Membrane</keyword>
<evidence type="ECO:0000256" key="6">
    <source>
        <dbReference type="ARBA" id="ARBA00023136"/>
    </source>
</evidence>
<dbReference type="PANTHER" id="PTHR30012">
    <property type="entry name" value="GENERAL SECRETION PATHWAY PROTEIN"/>
    <property type="match status" value="1"/>
</dbReference>
<keyword evidence="3" id="KW-1003">Cell membrane</keyword>
<keyword evidence="5 8" id="KW-1133">Transmembrane helix</keyword>
<dbReference type="InterPro" id="IPR042094">
    <property type="entry name" value="T2SS_GspF_sf"/>
</dbReference>
<dbReference type="InterPro" id="IPR003004">
    <property type="entry name" value="GspF/PilC"/>
</dbReference>
<feature type="transmembrane region" description="Helical" evidence="8">
    <location>
        <begin position="337"/>
        <end position="355"/>
    </location>
</feature>
<sequence length="361" mass="40698">MARGHRSQHDAPELSASQDPHAKERAVVREGSTFMTDPQAEQFCQTFADGLESGIGYARILDILARQDFDKKTIGRLREALLERGDLLGEALARYGLLDPNARKLILVAEEQGVLPESFAQLGRIYGKRYARKKAFAASLIEPLILIALGLIVFRNIIGGNIVKLAFSRDTNERIIDILIMSGIESAMFALACFVVFFLWLNLPVDFAPRDLFSRIWMRMPVVSDPGRHYSVALFCRYLQQSIDSGMTVYQGIELAAEASNHPGILDHYQKAQKRIEDGYSLAEALNTIRTLPVEVLENVDIGEESGRLDERLTFLAQRYEDKANESFKNRMSAYTWILRYGIIVLVISMVLMSISELDFL</sequence>
<evidence type="ECO:0000256" key="5">
    <source>
        <dbReference type="ARBA" id="ARBA00022989"/>
    </source>
</evidence>
<feature type="domain" description="Type II secretion system protein GspF" evidence="9">
    <location>
        <begin position="43"/>
        <end position="154"/>
    </location>
</feature>
<dbReference type="Proteomes" id="UP000315995">
    <property type="component" value="Chromosome"/>
</dbReference>
<dbReference type="InterPro" id="IPR018076">
    <property type="entry name" value="T2SS_GspF_dom"/>
</dbReference>
<proteinExistence type="inferred from homology"/>
<evidence type="ECO:0000259" key="9">
    <source>
        <dbReference type="Pfam" id="PF00482"/>
    </source>
</evidence>
<name>A0A4Y6PQQ4_PERCE</name>
<evidence type="ECO:0000256" key="4">
    <source>
        <dbReference type="ARBA" id="ARBA00022692"/>
    </source>
</evidence>
<gene>
    <name evidence="10" type="ORF">FIV42_07930</name>
</gene>
<evidence type="ECO:0000256" key="7">
    <source>
        <dbReference type="SAM" id="MobiDB-lite"/>
    </source>
</evidence>
<protein>
    <recommendedName>
        <fullName evidence="9">Type II secretion system protein GspF domain-containing protein</fullName>
    </recommendedName>
</protein>
<dbReference type="EMBL" id="CP041186">
    <property type="protein sequence ID" value="QDG50662.1"/>
    <property type="molecule type" value="Genomic_DNA"/>
</dbReference>
<feature type="transmembrane region" description="Helical" evidence="8">
    <location>
        <begin position="178"/>
        <end position="201"/>
    </location>
</feature>
<organism evidence="10 11">
    <name type="scientific">Persicimonas caeni</name>
    <dbReference type="NCBI Taxonomy" id="2292766"/>
    <lineage>
        <taxon>Bacteria</taxon>
        <taxon>Deltaproteobacteria</taxon>
        <taxon>Bradymonadales</taxon>
        <taxon>Bradymonadaceae</taxon>
        <taxon>Persicimonas</taxon>
    </lineage>
</organism>
<feature type="region of interest" description="Disordered" evidence="7">
    <location>
        <begin position="1"/>
        <end position="23"/>
    </location>
</feature>
<reference evidence="10 11" key="1">
    <citation type="submission" date="2019-06" db="EMBL/GenBank/DDBJ databases">
        <title>Persicimonas caeni gen. nov., sp. nov., a predatory bacterium isolated from solar saltern.</title>
        <authorList>
            <person name="Wang S."/>
        </authorList>
    </citation>
    <scope>NUCLEOTIDE SEQUENCE [LARGE SCALE GENOMIC DNA]</scope>
    <source>
        <strain evidence="10 11">YN101</strain>
    </source>
</reference>
<dbReference type="GO" id="GO:0005886">
    <property type="term" value="C:plasma membrane"/>
    <property type="evidence" value="ECO:0007669"/>
    <property type="project" value="UniProtKB-SubCell"/>
</dbReference>
<dbReference type="Pfam" id="PF00482">
    <property type="entry name" value="T2SSF"/>
    <property type="match status" value="2"/>
</dbReference>
<keyword evidence="11" id="KW-1185">Reference proteome</keyword>
<feature type="transmembrane region" description="Helical" evidence="8">
    <location>
        <begin position="135"/>
        <end position="158"/>
    </location>
</feature>
<feature type="domain" description="Type II secretion system protein GspF" evidence="9">
    <location>
        <begin position="235"/>
        <end position="355"/>
    </location>
</feature>
<evidence type="ECO:0000256" key="3">
    <source>
        <dbReference type="ARBA" id="ARBA00022475"/>
    </source>
</evidence>
<accession>A0A4Y6PQQ4</accession>
<evidence type="ECO:0000256" key="2">
    <source>
        <dbReference type="ARBA" id="ARBA00005745"/>
    </source>
</evidence>
<evidence type="ECO:0000256" key="8">
    <source>
        <dbReference type="SAM" id="Phobius"/>
    </source>
</evidence>
<dbReference type="PANTHER" id="PTHR30012:SF0">
    <property type="entry name" value="TYPE II SECRETION SYSTEM PROTEIN F-RELATED"/>
    <property type="match status" value="1"/>
</dbReference>
<accession>A0A5B8Y6C5</accession>
<dbReference type="OrthoDB" id="211600at2"/>
<dbReference type="Gene3D" id="1.20.81.30">
    <property type="entry name" value="Type II secretion system (T2SS), domain F"/>
    <property type="match status" value="2"/>
</dbReference>
<evidence type="ECO:0000313" key="11">
    <source>
        <dbReference type="Proteomes" id="UP000315995"/>
    </source>
</evidence>
<dbReference type="AlphaFoldDB" id="A0A4Y6PQQ4"/>
<evidence type="ECO:0000313" key="10">
    <source>
        <dbReference type="EMBL" id="QDG50662.1"/>
    </source>
</evidence>
<comment type="similarity">
    <text evidence="2">Belongs to the GSP F family.</text>
</comment>
<evidence type="ECO:0000256" key="1">
    <source>
        <dbReference type="ARBA" id="ARBA00004651"/>
    </source>
</evidence>
<keyword evidence="4 8" id="KW-0812">Transmembrane</keyword>